<dbReference type="AlphaFoldDB" id="A0A1H1QWA9"/>
<reference evidence="1 2" key="1">
    <citation type="submission" date="2016-10" db="EMBL/GenBank/DDBJ databases">
        <authorList>
            <person name="Varghese N."/>
            <person name="Submissions S."/>
        </authorList>
    </citation>
    <scope>NUCLEOTIDE SEQUENCE [LARGE SCALE GENOMIC DNA]</scope>
    <source>
        <strain evidence="1 2">Mar_2010_102</strain>
    </source>
</reference>
<evidence type="ECO:0000313" key="2">
    <source>
        <dbReference type="Proteomes" id="UP000198858"/>
    </source>
</evidence>
<gene>
    <name evidence="1" type="ORF">SAMN04488552_2663</name>
</gene>
<accession>A0A1H1QWA9</accession>
<proteinExistence type="predicted"/>
<keyword evidence="2" id="KW-1185">Reference proteome</keyword>
<dbReference type="Proteomes" id="UP000198858">
    <property type="component" value="Chromosome I"/>
</dbReference>
<sequence>MISSQEKHHDTIDHLKEKFKLSGEELVLLDKIKASDIHSISFTTEGGFDVESGEFYPEERKNCYKNQIKYEEEHSTKLNLYT</sequence>
<name>A0A1H1QWA9_9FLAO</name>
<dbReference type="STRING" id="1250231.SAMN04488552_2663"/>
<dbReference type="RefSeq" id="WP_089663290.1">
    <property type="nucleotide sequence ID" value="NZ_LT629745.1"/>
</dbReference>
<protein>
    <submittedName>
        <fullName evidence="1">Uncharacterized protein</fullName>
    </submittedName>
</protein>
<dbReference type="EMBL" id="LT629745">
    <property type="protein sequence ID" value="SDS27734.1"/>
    <property type="molecule type" value="Genomic_DNA"/>
</dbReference>
<organism evidence="1 2">
    <name type="scientific">Christiangramia echinicola</name>
    <dbReference type="NCBI Taxonomy" id="279359"/>
    <lineage>
        <taxon>Bacteria</taxon>
        <taxon>Pseudomonadati</taxon>
        <taxon>Bacteroidota</taxon>
        <taxon>Flavobacteriia</taxon>
        <taxon>Flavobacteriales</taxon>
        <taxon>Flavobacteriaceae</taxon>
        <taxon>Christiangramia</taxon>
    </lineage>
</organism>
<evidence type="ECO:0000313" key="1">
    <source>
        <dbReference type="EMBL" id="SDS27734.1"/>
    </source>
</evidence>